<evidence type="ECO:0000313" key="2">
    <source>
        <dbReference type="EMBL" id="GAA5072337.1"/>
    </source>
</evidence>
<dbReference type="InterPro" id="IPR025870">
    <property type="entry name" value="Glyoxalase-like_dom"/>
</dbReference>
<organism evidence="2 3">
    <name type="scientific">[Roseibacterium] beibuensis</name>
    <dbReference type="NCBI Taxonomy" id="1193142"/>
    <lineage>
        <taxon>Bacteria</taxon>
        <taxon>Pseudomonadati</taxon>
        <taxon>Pseudomonadota</taxon>
        <taxon>Alphaproteobacteria</taxon>
        <taxon>Rhodobacterales</taxon>
        <taxon>Roseobacteraceae</taxon>
        <taxon>Roseicyclus</taxon>
    </lineage>
</organism>
<comment type="caution">
    <text evidence="2">The sequence shown here is derived from an EMBL/GenBank/DDBJ whole genome shotgun (WGS) entry which is preliminary data.</text>
</comment>
<dbReference type="EMBL" id="BAABHW010000002">
    <property type="protein sequence ID" value="GAA5072337.1"/>
    <property type="molecule type" value="Genomic_DNA"/>
</dbReference>
<evidence type="ECO:0000313" key="3">
    <source>
        <dbReference type="Proteomes" id="UP001499910"/>
    </source>
</evidence>
<accession>A0ABP9L6S7</accession>
<dbReference type="Gene3D" id="3.10.180.10">
    <property type="entry name" value="2,3-Dihydroxybiphenyl 1,2-Dioxygenase, domain 1"/>
    <property type="match status" value="1"/>
</dbReference>
<feature type="domain" description="Glyoxalase-like" evidence="1">
    <location>
        <begin position="4"/>
        <end position="174"/>
    </location>
</feature>
<dbReference type="Pfam" id="PF13468">
    <property type="entry name" value="Glyoxalase_3"/>
    <property type="match status" value="1"/>
</dbReference>
<gene>
    <name evidence="2" type="ORF">GCM10023209_17080</name>
</gene>
<keyword evidence="3" id="KW-1185">Reference proteome</keyword>
<reference evidence="3" key="1">
    <citation type="journal article" date="2019" name="Int. J. Syst. Evol. Microbiol.">
        <title>The Global Catalogue of Microorganisms (GCM) 10K type strain sequencing project: providing services to taxonomists for standard genome sequencing and annotation.</title>
        <authorList>
            <consortium name="The Broad Institute Genomics Platform"/>
            <consortium name="The Broad Institute Genome Sequencing Center for Infectious Disease"/>
            <person name="Wu L."/>
            <person name="Ma J."/>
        </authorList>
    </citation>
    <scope>NUCLEOTIDE SEQUENCE [LARGE SCALE GENOMIC DNA]</scope>
    <source>
        <strain evidence="3">JCM 18015</strain>
    </source>
</reference>
<protein>
    <submittedName>
        <fullName evidence="2">VOC family protein</fullName>
    </submittedName>
</protein>
<evidence type="ECO:0000259" key="1">
    <source>
        <dbReference type="Pfam" id="PF13468"/>
    </source>
</evidence>
<dbReference type="InterPro" id="IPR029068">
    <property type="entry name" value="Glyas_Bleomycin-R_OHBP_Dase"/>
</dbReference>
<dbReference type="Proteomes" id="UP001499910">
    <property type="component" value="Unassembled WGS sequence"/>
</dbReference>
<dbReference type="RefSeq" id="WP_259550263.1">
    <property type="nucleotide sequence ID" value="NZ_BAABHW010000002.1"/>
</dbReference>
<name>A0ABP9L6S7_9RHOB</name>
<proteinExistence type="predicted"/>
<sequence>MLTLDHIAISTEALETGAAEVEEKLGVPLAPGGQHAAMGTWNRLLSLGPEEYLELIATEPGAPAPAQPRWFDLDNFAGVTRTTTWICRCDDLDAALAAAPEGTGVPWSLERADLRWRMAIPTTGLLPFSGLFPALIEWSGPAHPAPRLEDRSVRLTGLRLISPDADGLSAALAPMISDDRIEVVPGEVPRMEAVLATPSGEITL</sequence>